<dbReference type="Pfam" id="PF08447">
    <property type="entry name" value="PAS_3"/>
    <property type="match status" value="2"/>
</dbReference>
<dbReference type="InterPro" id="IPR004358">
    <property type="entry name" value="Sig_transdc_His_kin-like_C"/>
</dbReference>
<evidence type="ECO:0000259" key="13">
    <source>
        <dbReference type="PROSITE" id="PS50110"/>
    </source>
</evidence>
<dbReference type="InterPro" id="IPR001610">
    <property type="entry name" value="PAC"/>
</dbReference>
<evidence type="ECO:0000256" key="1">
    <source>
        <dbReference type="ARBA" id="ARBA00000085"/>
    </source>
</evidence>
<dbReference type="SMART" id="SM00448">
    <property type="entry name" value="REC"/>
    <property type="match status" value="2"/>
</dbReference>
<dbReference type="InterPro" id="IPR001789">
    <property type="entry name" value="Sig_transdc_resp-reg_receiver"/>
</dbReference>
<proteinExistence type="inferred from homology"/>
<evidence type="ECO:0000313" key="17">
    <source>
        <dbReference type="Proteomes" id="UP000029738"/>
    </source>
</evidence>
<evidence type="ECO:0000256" key="10">
    <source>
        <dbReference type="SAM" id="Coils"/>
    </source>
</evidence>
<dbReference type="GO" id="GO:0009927">
    <property type="term" value="F:histidine phosphotransfer kinase activity"/>
    <property type="evidence" value="ECO:0007669"/>
    <property type="project" value="TreeGrafter"/>
</dbReference>
<reference evidence="16" key="2">
    <citation type="submission" date="2019-11" db="EMBL/GenBank/DDBJ databases">
        <title>Improved Assembly of Tolypothrix boutellei genome.</title>
        <authorList>
            <person name="Sarangi A.N."/>
            <person name="Mukherjee M."/>
            <person name="Ghosh S."/>
            <person name="Singh D."/>
            <person name="Das A."/>
            <person name="Kant S."/>
            <person name="Prusty A."/>
            <person name="Tripathy S."/>
        </authorList>
    </citation>
    <scope>NUCLEOTIDE SEQUENCE</scope>
    <source>
        <strain evidence="16">VB521301</strain>
    </source>
</reference>
<dbReference type="CDD" id="cd00130">
    <property type="entry name" value="PAS"/>
    <property type="match status" value="2"/>
</dbReference>
<feature type="coiled-coil region" evidence="10">
    <location>
        <begin position="123"/>
        <end position="150"/>
    </location>
</feature>
<dbReference type="CDD" id="cd16922">
    <property type="entry name" value="HATPase_EvgS-ArcB-TorS-like"/>
    <property type="match status" value="1"/>
</dbReference>
<evidence type="ECO:0000256" key="4">
    <source>
        <dbReference type="ARBA" id="ARBA00022553"/>
    </source>
</evidence>
<name>A0A8S9TG22_9CYAN</name>
<dbReference type="InterPro" id="IPR003661">
    <property type="entry name" value="HisK_dim/P_dom"/>
</dbReference>
<dbReference type="RefSeq" id="WP_050045494.1">
    <property type="nucleotide sequence ID" value="NZ_JHEG04000001.1"/>
</dbReference>
<dbReference type="CDD" id="cd19920">
    <property type="entry name" value="REC_PA4781-like"/>
    <property type="match status" value="1"/>
</dbReference>
<feature type="domain" description="PAS" evidence="14">
    <location>
        <begin position="297"/>
        <end position="352"/>
    </location>
</feature>
<dbReference type="GO" id="GO:0000155">
    <property type="term" value="F:phosphorelay sensor kinase activity"/>
    <property type="evidence" value="ECO:0007669"/>
    <property type="project" value="InterPro"/>
</dbReference>
<evidence type="ECO:0000256" key="3">
    <source>
        <dbReference type="ARBA" id="ARBA00012438"/>
    </source>
</evidence>
<dbReference type="SMART" id="SM00086">
    <property type="entry name" value="PAC"/>
    <property type="match status" value="2"/>
</dbReference>
<evidence type="ECO:0000256" key="6">
    <source>
        <dbReference type="ARBA" id="ARBA00022777"/>
    </source>
</evidence>
<dbReference type="Gene3D" id="1.10.287.130">
    <property type="match status" value="1"/>
</dbReference>
<dbReference type="FunFam" id="3.30.450.20:FF:000099">
    <property type="entry name" value="Sensory box sensor histidine kinase"/>
    <property type="match status" value="1"/>
</dbReference>
<dbReference type="InterPro" id="IPR005467">
    <property type="entry name" value="His_kinase_dom"/>
</dbReference>
<feature type="modified residue" description="4-aspartylphosphate" evidence="9">
    <location>
        <position position="61"/>
    </location>
</feature>
<dbReference type="Gene3D" id="3.40.50.2300">
    <property type="match status" value="2"/>
</dbReference>
<evidence type="ECO:0000256" key="9">
    <source>
        <dbReference type="PROSITE-ProRule" id="PRU00169"/>
    </source>
</evidence>
<dbReference type="EC" id="2.7.13.3" evidence="3"/>
<dbReference type="SUPFAM" id="SSF52172">
    <property type="entry name" value="CheY-like"/>
    <property type="match status" value="2"/>
</dbReference>
<evidence type="ECO:0000256" key="8">
    <source>
        <dbReference type="ARBA" id="ARBA00074306"/>
    </source>
</evidence>
<dbReference type="GO" id="GO:0005886">
    <property type="term" value="C:plasma membrane"/>
    <property type="evidence" value="ECO:0007669"/>
    <property type="project" value="TreeGrafter"/>
</dbReference>
<dbReference type="SMART" id="SM00091">
    <property type="entry name" value="PAS"/>
    <property type="match status" value="2"/>
</dbReference>
<feature type="domain" description="Response regulatory" evidence="13">
    <location>
        <begin position="708"/>
        <end position="824"/>
    </location>
</feature>
<comment type="caution">
    <text evidence="16">The sequence shown here is derived from an EMBL/GenBank/DDBJ whole genome shotgun (WGS) entry which is preliminary data.</text>
</comment>
<evidence type="ECO:0000256" key="7">
    <source>
        <dbReference type="ARBA" id="ARBA00023012"/>
    </source>
</evidence>
<keyword evidence="7" id="KW-0902">Two-component regulatory system</keyword>
<comment type="similarity">
    <text evidence="2">In the N-terminal section; belongs to the phytochrome family.</text>
</comment>
<dbReference type="Pfam" id="PF00072">
    <property type="entry name" value="Response_reg"/>
    <property type="match status" value="2"/>
</dbReference>
<evidence type="ECO:0000256" key="11">
    <source>
        <dbReference type="SAM" id="MobiDB-lite"/>
    </source>
</evidence>
<protein>
    <recommendedName>
        <fullName evidence="8">Circadian input-output histidine kinase CikA</fullName>
        <ecNumber evidence="3">2.7.13.3</ecNumber>
    </recommendedName>
</protein>
<feature type="modified residue" description="4-aspartylphosphate" evidence="9">
    <location>
        <position position="757"/>
    </location>
</feature>
<dbReference type="PROSITE" id="PS50109">
    <property type="entry name" value="HIS_KIN"/>
    <property type="match status" value="1"/>
</dbReference>
<dbReference type="InterPro" id="IPR011006">
    <property type="entry name" value="CheY-like_superfamily"/>
</dbReference>
<organism evidence="16 17">
    <name type="scientific">Tolypothrix bouteillei VB521301</name>
    <dbReference type="NCBI Taxonomy" id="1479485"/>
    <lineage>
        <taxon>Bacteria</taxon>
        <taxon>Bacillati</taxon>
        <taxon>Cyanobacteriota</taxon>
        <taxon>Cyanophyceae</taxon>
        <taxon>Nostocales</taxon>
        <taxon>Tolypothrichaceae</taxon>
        <taxon>Tolypothrix</taxon>
    </lineage>
</organism>
<keyword evidence="17" id="KW-1185">Reference proteome</keyword>
<dbReference type="Gene3D" id="3.30.450.20">
    <property type="entry name" value="PAS domain"/>
    <property type="match status" value="2"/>
</dbReference>
<dbReference type="PROSITE" id="PS50112">
    <property type="entry name" value="PAS"/>
    <property type="match status" value="2"/>
</dbReference>
<dbReference type="Proteomes" id="UP000029738">
    <property type="component" value="Unassembled WGS sequence"/>
</dbReference>
<feature type="domain" description="PAS" evidence="14">
    <location>
        <begin position="168"/>
        <end position="242"/>
    </location>
</feature>
<accession>A0A8S9TG22</accession>
<dbReference type="InterPro" id="IPR035965">
    <property type="entry name" value="PAS-like_dom_sf"/>
</dbReference>
<dbReference type="NCBIfam" id="TIGR00229">
    <property type="entry name" value="sensory_box"/>
    <property type="match status" value="2"/>
</dbReference>
<evidence type="ECO:0000259" key="15">
    <source>
        <dbReference type="PROSITE" id="PS50113"/>
    </source>
</evidence>
<dbReference type="Gene3D" id="3.30.565.10">
    <property type="entry name" value="Histidine kinase-like ATPase, C-terminal domain"/>
    <property type="match status" value="1"/>
</dbReference>
<comment type="catalytic activity">
    <reaction evidence="1">
        <text>ATP + protein L-histidine = ADP + protein N-phospho-L-histidine.</text>
        <dbReference type="EC" id="2.7.13.3"/>
    </reaction>
</comment>
<feature type="domain" description="Response regulatory" evidence="13">
    <location>
        <begin position="12"/>
        <end position="128"/>
    </location>
</feature>
<dbReference type="SMART" id="SM00387">
    <property type="entry name" value="HATPase_c"/>
    <property type="match status" value="1"/>
</dbReference>
<dbReference type="EMBL" id="JHEG04000001">
    <property type="protein sequence ID" value="KAF3890532.1"/>
    <property type="molecule type" value="Genomic_DNA"/>
</dbReference>
<dbReference type="Pfam" id="PF02518">
    <property type="entry name" value="HATPase_c"/>
    <property type="match status" value="1"/>
</dbReference>
<keyword evidence="6" id="KW-0418">Kinase</keyword>
<dbReference type="SMART" id="SM00388">
    <property type="entry name" value="HisKA"/>
    <property type="match status" value="1"/>
</dbReference>
<sequence length="916" mass="103601">MSSEQTPLSKGNILVVDDNPANLRLLVEILSKQGYKVRPALNGQLALMSVEATLPDLILLDIIMPEMDGYEVCSRLKASSQTQNIPVIFISASEEVFDKVKAFAVGGVDYISNPFQVEEVLARVEHQLSIRRLSQQLAEENKRLQQEILERQVALRDRKQAELGLRLMTERLQHLLSSCPAIIYSCKPGGNYRTTFISENVKTILGYKAREFLEDGDFWAVHIHSEDANRIYTEISKIFITDRHSHEYRFLHADGTYHWLFEQLRLVRDATGHPIEIVGYTVDITERKQAESALRESEERFRTMADTAPVMIWMSGKDALLNFFNQAWLDFTGRTIEQELGNGWLQKVHQDDVRHCLSNYMLAFSDRKRFSMEYRFLRADGEYRWICNTGIPRFTPLGKFDGYIGSCVDITEHKLAETILRKALETAELANKSKSQFLASMTHELRTPLNVILGFTQVMCRNHDISSEHQEYLSLIMRSGEHLLELIDDILEMSKIEAGRITLNKSSFDLYRLLHNVQEMFLLKAKSKELQLIFERAEDVPQYVQTDEGKLRQVLINLLSNAVKFTEVGSATLRVRLRTGDKGDKGDEEESSTVSTVSPPSSPSPLFLVFEITDTGPGIAIEEINSIFEPFTQGSTGYKSQSGTGLGLPISRKFVELMGGDISVRSTVGQGTTFTFDIPLELAQETHVQISQPTGQVVALASDQKKYRILVVDDEWTQRLLLVRLLTSVGFSIREAENGEQAVSLWSSWEPDLILMDMQMPIVNGMEATQQIKSHLKGQATVIIALTGYAFESNRALVMAAGCDDFISKPFREDVLFKKIARHLGVRYVYEEHERSLSLQSGEKLENLTPAELSVMPAEWQQELYWAAASCADDKVLQLIAQIPDQYGNLKLALADLAKDFRLDRILELTSIAASS</sequence>
<evidence type="ECO:0000259" key="12">
    <source>
        <dbReference type="PROSITE" id="PS50109"/>
    </source>
</evidence>
<feature type="domain" description="PAC" evidence="15">
    <location>
        <begin position="370"/>
        <end position="422"/>
    </location>
</feature>
<dbReference type="AlphaFoldDB" id="A0A8S9TG22"/>
<feature type="domain" description="PAC" evidence="15">
    <location>
        <begin position="244"/>
        <end position="296"/>
    </location>
</feature>
<dbReference type="PROSITE" id="PS50113">
    <property type="entry name" value="PAC"/>
    <property type="match status" value="2"/>
</dbReference>
<evidence type="ECO:0000313" key="16">
    <source>
        <dbReference type="EMBL" id="KAF3890532.1"/>
    </source>
</evidence>
<dbReference type="InterPro" id="IPR036097">
    <property type="entry name" value="HisK_dim/P_sf"/>
</dbReference>
<dbReference type="SUPFAM" id="SSF47384">
    <property type="entry name" value="Homodimeric domain of signal transducing histidine kinase"/>
    <property type="match status" value="1"/>
</dbReference>
<dbReference type="PANTHER" id="PTHR43047:SF72">
    <property type="entry name" value="OSMOSENSING HISTIDINE PROTEIN KINASE SLN1"/>
    <property type="match status" value="1"/>
</dbReference>
<dbReference type="InterPro" id="IPR013655">
    <property type="entry name" value="PAS_fold_3"/>
</dbReference>
<dbReference type="PANTHER" id="PTHR43047">
    <property type="entry name" value="TWO-COMPONENT HISTIDINE PROTEIN KINASE"/>
    <property type="match status" value="1"/>
</dbReference>
<dbReference type="CDD" id="cd00082">
    <property type="entry name" value="HisKA"/>
    <property type="match status" value="1"/>
</dbReference>
<dbReference type="InterPro" id="IPR000700">
    <property type="entry name" value="PAS-assoc_C"/>
</dbReference>
<dbReference type="InterPro" id="IPR003594">
    <property type="entry name" value="HATPase_dom"/>
</dbReference>
<feature type="region of interest" description="Disordered" evidence="11">
    <location>
        <begin position="579"/>
        <end position="602"/>
    </location>
</feature>
<evidence type="ECO:0000256" key="5">
    <source>
        <dbReference type="ARBA" id="ARBA00022679"/>
    </source>
</evidence>
<keyword evidence="10" id="KW-0175">Coiled coil</keyword>
<dbReference type="SUPFAM" id="SSF55785">
    <property type="entry name" value="PYP-like sensor domain (PAS domain)"/>
    <property type="match status" value="2"/>
</dbReference>
<dbReference type="OrthoDB" id="446897at2"/>
<dbReference type="CDD" id="cd17546">
    <property type="entry name" value="REC_hyHK_CKI1_RcsC-like"/>
    <property type="match status" value="1"/>
</dbReference>
<evidence type="ECO:0000259" key="14">
    <source>
        <dbReference type="PROSITE" id="PS50112"/>
    </source>
</evidence>
<keyword evidence="4 9" id="KW-0597">Phosphoprotein</keyword>
<evidence type="ECO:0000256" key="2">
    <source>
        <dbReference type="ARBA" id="ARBA00006402"/>
    </source>
</evidence>
<dbReference type="FunFam" id="3.30.565.10:FF:000010">
    <property type="entry name" value="Sensor histidine kinase RcsC"/>
    <property type="match status" value="1"/>
</dbReference>
<dbReference type="SUPFAM" id="SSF55874">
    <property type="entry name" value="ATPase domain of HSP90 chaperone/DNA topoisomerase II/histidine kinase"/>
    <property type="match status" value="1"/>
</dbReference>
<gene>
    <name evidence="16" type="ORF">DA73_0400037575</name>
</gene>
<dbReference type="PROSITE" id="PS50110">
    <property type="entry name" value="RESPONSE_REGULATORY"/>
    <property type="match status" value="2"/>
</dbReference>
<dbReference type="PRINTS" id="PR00344">
    <property type="entry name" value="BCTRLSENSOR"/>
</dbReference>
<feature type="domain" description="Histidine kinase" evidence="12">
    <location>
        <begin position="440"/>
        <end position="682"/>
    </location>
</feature>
<dbReference type="InterPro" id="IPR000014">
    <property type="entry name" value="PAS"/>
</dbReference>
<reference evidence="16" key="1">
    <citation type="journal article" date="2015" name="Genome Announc.">
        <title>Draft Genome Sequence of Tolypothrix boutellei Strain VB521301.</title>
        <authorList>
            <person name="Chandrababunaidu M.M."/>
            <person name="Singh D."/>
            <person name="Sen D."/>
            <person name="Bhan S."/>
            <person name="Das S."/>
            <person name="Gupta A."/>
            <person name="Adhikary S.P."/>
            <person name="Tripathy S."/>
        </authorList>
    </citation>
    <scope>NUCLEOTIDE SEQUENCE</scope>
    <source>
        <strain evidence="16">VB521301</strain>
    </source>
</reference>
<keyword evidence="5" id="KW-0808">Transferase</keyword>
<dbReference type="InterPro" id="IPR036890">
    <property type="entry name" value="HATPase_C_sf"/>
</dbReference>
<dbReference type="Pfam" id="PF00512">
    <property type="entry name" value="HisKA"/>
    <property type="match status" value="1"/>
</dbReference>